<dbReference type="RefSeq" id="WP_148752310.1">
    <property type="nucleotide sequence ID" value="NZ_VSSR01000027.1"/>
</dbReference>
<accession>A0A5S4WTY2</accession>
<dbReference type="EMBL" id="VSSR01000027">
    <property type="protein sequence ID" value="TYL83624.1"/>
    <property type="molecule type" value="Genomic_DNA"/>
</dbReference>
<comment type="caution">
    <text evidence="1">The sequence shown here is derived from an EMBL/GenBank/DDBJ whole genome shotgun (WGS) entry which is preliminary data.</text>
</comment>
<evidence type="ECO:0000313" key="1">
    <source>
        <dbReference type="EMBL" id="TYL83624.1"/>
    </source>
</evidence>
<sequence>MSNIIELSARRAARALPPQNVAEVEMVPREMRRQLRWQQEPPQTETARNARLRDQRRVAWNAAEARTRYWSARMKLHSAIDSASRWGAFPKGALEEEHDHDGDGWMCLVRCFRSALAKQLLTPAWRSADVAWKRKALAAREHKYTDVTDEQIETAIQQDVEFLTAHPMRRNSAELEQRREFKAAMRQRIRDVAASRDLSDEELKPALTLKHHEIANFTEKHGVNLEWLLEGRGRIFQRDPIAPNMTGAELAAVVRTLPQAQQRNIEAMIDRILRERGL</sequence>
<reference evidence="1 2" key="1">
    <citation type="submission" date="2019-08" db="EMBL/GenBank/DDBJ databases">
        <title>Bradyrhizobium hipponensis sp. nov., a rhizobium isolated from a Lupinus angustifolius root nodule in Tunisia.</title>
        <authorList>
            <person name="Off K."/>
            <person name="Rejili M."/>
            <person name="Mars M."/>
            <person name="Brachmann A."/>
            <person name="Marin M."/>
        </authorList>
    </citation>
    <scope>NUCLEOTIDE SEQUENCE [LARGE SCALE GENOMIC DNA]</scope>
    <source>
        <strain evidence="1 2">CTAW11</strain>
    </source>
</reference>
<dbReference type="Proteomes" id="UP000324853">
    <property type="component" value="Unassembled WGS sequence"/>
</dbReference>
<proteinExistence type="predicted"/>
<keyword evidence="2" id="KW-1185">Reference proteome</keyword>
<evidence type="ECO:0000313" key="2">
    <source>
        <dbReference type="Proteomes" id="UP000324853"/>
    </source>
</evidence>
<organism evidence="1 2">
    <name type="scientific">Bradyrhizobium cytisi</name>
    <dbReference type="NCBI Taxonomy" id="515489"/>
    <lineage>
        <taxon>Bacteria</taxon>
        <taxon>Pseudomonadati</taxon>
        <taxon>Pseudomonadota</taxon>
        <taxon>Alphaproteobacteria</taxon>
        <taxon>Hyphomicrobiales</taxon>
        <taxon>Nitrobacteraceae</taxon>
        <taxon>Bradyrhizobium</taxon>
    </lineage>
</organism>
<protein>
    <submittedName>
        <fullName evidence="1">Uncharacterized protein</fullName>
    </submittedName>
</protein>
<dbReference type="OrthoDB" id="8253748at2"/>
<gene>
    <name evidence="1" type="ORF">FXB38_18190</name>
</gene>
<name>A0A5S4WTY2_9BRAD</name>
<dbReference type="AlphaFoldDB" id="A0A5S4WTY2"/>